<organism evidence="1 2">
    <name type="scientific">Entomophthora muscae</name>
    <dbReference type="NCBI Taxonomy" id="34485"/>
    <lineage>
        <taxon>Eukaryota</taxon>
        <taxon>Fungi</taxon>
        <taxon>Fungi incertae sedis</taxon>
        <taxon>Zoopagomycota</taxon>
        <taxon>Entomophthoromycotina</taxon>
        <taxon>Entomophthoromycetes</taxon>
        <taxon>Entomophthorales</taxon>
        <taxon>Entomophthoraceae</taxon>
        <taxon>Entomophthora</taxon>
    </lineage>
</organism>
<reference evidence="1" key="1">
    <citation type="submission" date="2022-04" db="EMBL/GenBank/DDBJ databases">
        <title>Genome of the entomopathogenic fungus Entomophthora muscae.</title>
        <authorList>
            <person name="Elya C."/>
            <person name="Lovett B.R."/>
            <person name="Lee E."/>
            <person name="Macias A.M."/>
            <person name="Hajek A.E."/>
            <person name="De Bivort B.L."/>
            <person name="Kasson M.T."/>
            <person name="De Fine Licht H.H."/>
            <person name="Stajich J.E."/>
        </authorList>
    </citation>
    <scope>NUCLEOTIDE SEQUENCE</scope>
    <source>
        <strain evidence="1">Berkeley</strain>
    </source>
</reference>
<name>A0ACC2TYX9_9FUNG</name>
<evidence type="ECO:0000313" key="1">
    <source>
        <dbReference type="EMBL" id="KAJ9079974.1"/>
    </source>
</evidence>
<dbReference type="EMBL" id="QTSX02001622">
    <property type="protein sequence ID" value="KAJ9079974.1"/>
    <property type="molecule type" value="Genomic_DNA"/>
</dbReference>
<sequence length="129" mass="14253">MWVATASGRLMGPAAVWFTNWASQETEVTWAAFQDATSSRYSKTFLPIVVGTPLLAIKHTGSIPEYLAAWKQALAAAPEAIINRNAMLLRQPPELTHSASQLLNVDNFLTFSKLTLFWYLSAGIGHFQN</sequence>
<keyword evidence="2" id="KW-1185">Reference proteome</keyword>
<protein>
    <submittedName>
        <fullName evidence="1">Uncharacterized protein</fullName>
    </submittedName>
</protein>
<accession>A0ACC2TYX9</accession>
<proteinExistence type="predicted"/>
<evidence type="ECO:0000313" key="2">
    <source>
        <dbReference type="Proteomes" id="UP001165960"/>
    </source>
</evidence>
<dbReference type="Proteomes" id="UP001165960">
    <property type="component" value="Unassembled WGS sequence"/>
</dbReference>
<gene>
    <name evidence="1" type="ORF">DSO57_1029946</name>
</gene>
<comment type="caution">
    <text evidence="1">The sequence shown here is derived from an EMBL/GenBank/DDBJ whole genome shotgun (WGS) entry which is preliminary data.</text>
</comment>